<gene>
    <name evidence="1" type="ORF">T4A_10925</name>
</gene>
<name>A0A0V1DWF2_TRIPS</name>
<protein>
    <submittedName>
        <fullName evidence="1">Uncharacterized protein</fullName>
    </submittedName>
</protein>
<reference evidence="1 2" key="1">
    <citation type="submission" date="2015-01" db="EMBL/GenBank/DDBJ databases">
        <title>Evolution of Trichinella species and genotypes.</title>
        <authorList>
            <person name="Korhonen P.K."/>
            <person name="Edoardo P."/>
            <person name="Giuseppe L.R."/>
            <person name="Gasser R.B."/>
        </authorList>
    </citation>
    <scope>NUCLEOTIDE SEQUENCE [LARGE SCALE GENOMIC DNA]</scope>
    <source>
        <strain evidence="1">ISS13</strain>
    </source>
</reference>
<dbReference type="Proteomes" id="UP000054632">
    <property type="component" value="Unassembled WGS sequence"/>
</dbReference>
<comment type="caution">
    <text evidence="1">The sequence shown here is derived from an EMBL/GenBank/DDBJ whole genome shotgun (WGS) entry which is preliminary data.</text>
</comment>
<proteinExistence type="predicted"/>
<organism evidence="1 2">
    <name type="scientific">Trichinella pseudospiralis</name>
    <name type="common">Parasitic roundworm</name>
    <dbReference type="NCBI Taxonomy" id="6337"/>
    <lineage>
        <taxon>Eukaryota</taxon>
        <taxon>Metazoa</taxon>
        <taxon>Ecdysozoa</taxon>
        <taxon>Nematoda</taxon>
        <taxon>Enoplea</taxon>
        <taxon>Dorylaimia</taxon>
        <taxon>Trichinellida</taxon>
        <taxon>Trichinellidae</taxon>
        <taxon>Trichinella</taxon>
    </lineage>
</organism>
<evidence type="ECO:0000313" key="2">
    <source>
        <dbReference type="Proteomes" id="UP000054632"/>
    </source>
</evidence>
<accession>A0A0V1DWF2</accession>
<sequence length="68" mass="8136">MIAQIHRHASRRMHILKKREFTFSEIYASLEIILRANADKDNLPAVEHLYLQNGTRRFLLFCHVLQLF</sequence>
<dbReference type="EMBL" id="JYDR01000201">
    <property type="protein sequence ID" value="KRY65638.1"/>
    <property type="molecule type" value="Genomic_DNA"/>
</dbReference>
<evidence type="ECO:0000313" key="1">
    <source>
        <dbReference type="EMBL" id="KRY65638.1"/>
    </source>
</evidence>
<dbReference type="AlphaFoldDB" id="A0A0V1DWF2"/>